<keyword evidence="5" id="KW-1185">Reference proteome</keyword>
<evidence type="ECO:0000256" key="3">
    <source>
        <dbReference type="SAM" id="SignalP"/>
    </source>
</evidence>
<proteinExistence type="predicted"/>
<protein>
    <submittedName>
        <fullName evidence="4">WD40 repeat domain-containing protein</fullName>
    </submittedName>
</protein>
<feature type="region of interest" description="Disordered" evidence="1">
    <location>
        <begin position="285"/>
        <end position="306"/>
    </location>
</feature>
<sequence>MRLPLPSAAASAAVATTAAVAAALAVLPGPALAAETPATSSFTISDPRIKESSGLAASRIHPGVYWTHNDSDDGPFIYAVDSATGRTVARVTLKGIGKPRDVEAISLGPDGQLYVGDIGDNRGGTWDHVWIYRFPEPKQLGDVTVEAAQFTVKYADGARNAESLMVHPVTGRVYIASKDENKGGLYEGPAELSTGDTNVFRRVADVPWVTDGAFSPDGTRLTLRGYFTARTYPWKDGLPVGEGERVDAPWQGQAESVTYTPDGSTLMFGAEGEGSRVIAIPVAAATGPSTSPQPGSPPGASSMTEPTVGFGKGALVLAGGLILVLGAKRLLRRRGN</sequence>
<feature type="signal peptide" evidence="3">
    <location>
        <begin position="1"/>
        <end position="33"/>
    </location>
</feature>
<dbReference type="SUPFAM" id="SSF75011">
    <property type="entry name" value="3-carboxy-cis,cis-mucoante lactonizing enzyme"/>
    <property type="match status" value="1"/>
</dbReference>
<feature type="transmembrane region" description="Helical" evidence="2">
    <location>
        <begin position="310"/>
        <end position="331"/>
    </location>
</feature>
<keyword evidence="2" id="KW-1133">Transmembrane helix</keyword>
<reference evidence="4" key="1">
    <citation type="submission" date="2022-10" db="EMBL/GenBank/DDBJ databases">
        <title>The complete genomes of actinobacterial strains from the NBC collection.</title>
        <authorList>
            <person name="Joergensen T.S."/>
            <person name="Alvarez Arevalo M."/>
            <person name="Sterndorff E.B."/>
            <person name="Faurdal D."/>
            <person name="Vuksanovic O."/>
            <person name="Mourched A.-S."/>
            <person name="Charusanti P."/>
            <person name="Shaw S."/>
            <person name="Blin K."/>
            <person name="Weber T."/>
        </authorList>
    </citation>
    <scope>NUCLEOTIDE SEQUENCE</scope>
    <source>
        <strain evidence="4">NBC_00248</strain>
    </source>
</reference>
<dbReference type="EMBL" id="CP108090">
    <property type="protein sequence ID" value="WUQ13962.1"/>
    <property type="molecule type" value="Genomic_DNA"/>
</dbReference>
<feature type="compositionally biased region" description="Low complexity" evidence="1">
    <location>
        <begin position="285"/>
        <end position="302"/>
    </location>
</feature>
<name>A0ABZ1TGI9_STRVG</name>
<evidence type="ECO:0000256" key="1">
    <source>
        <dbReference type="SAM" id="MobiDB-lite"/>
    </source>
</evidence>
<dbReference type="RefSeq" id="WP_328962800.1">
    <property type="nucleotide sequence ID" value="NZ_CP108090.1"/>
</dbReference>
<accession>A0ABZ1TGI9</accession>
<keyword evidence="3" id="KW-0732">Signal</keyword>
<evidence type="ECO:0000256" key="2">
    <source>
        <dbReference type="SAM" id="Phobius"/>
    </source>
</evidence>
<keyword evidence="2" id="KW-0472">Membrane</keyword>
<gene>
    <name evidence="4" type="ORF">OG517_22460</name>
</gene>
<keyword evidence="2" id="KW-0812">Transmembrane</keyword>
<evidence type="ECO:0000313" key="4">
    <source>
        <dbReference type="EMBL" id="WUQ13962.1"/>
    </source>
</evidence>
<evidence type="ECO:0000313" key="5">
    <source>
        <dbReference type="Proteomes" id="UP001432039"/>
    </source>
</evidence>
<dbReference type="Proteomes" id="UP001432039">
    <property type="component" value="Chromosome"/>
</dbReference>
<feature type="chain" id="PRO_5046882018" evidence="3">
    <location>
        <begin position="34"/>
        <end position="336"/>
    </location>
</feature>
<organism evidence="4 5">
    <name type="scientific">Streptomyces virginiae</name>
    <name type="common">Streptomyces cinnamonensis</name>
    <dbReference type="NCBI Taxonomy" id="1961"/>
    <lineage>
        <taxon>Bacteria</taxon>
        <taxon>Bacillati</taxon>
        <taxon>Actinomycetota</taxon>
        <taxon>Actinomycetes</taxon>
        <taxon>Kitasatosporales</taxon>
        <taxon>Streptomycetaceae</taxon>
        <taxon>Streptomyces</taxon>
    </lineage>
</organism>